<accession>A0A2H1FI11</accession>
<evidence type="ECO:0000313" key="2">
    <source>
        <dbReference type="Proteomes" id="UP000230607"/>
    </source>
</evidence>
<evidence type="ECO:0000313" key="1">
    <source>
        <dbReference type="EMBL" id="SMH72409.1"/>
    </source>
</evidence>
<dbReference type="Gene3D" id="3.40.1000.10">
    <property type="entry name" value="Mog1/PsbP, alpha/beta/alpha sandwich"/>
    <property type="match status" value="1"/>
</dbReference>
<protein>
    <submittedName>
        <fullName evidence="1">Uncharacterized protein</fullName>
    </submittedName>
</protein>
<sequence>MNMSKSQFLLALIGVAALVAFTFYTFWSSSLPKAGTKVEPAASTIYVNNNSSVKQNSANSVAMNIFDNKDMPENYYTIQFPTNFKVVHGDKQGKLIARLQQGTVSAELMDVPDNSNLQQYVITQIEPSLTSSLQGYSRINFGHLTVTGNNALDITYTWKNSTSEMESTKTFVEGQDHTMVITSSWPRNEFKQNNPLTNSIIDSFQWLRK</sequence>
<gene>
    <name evidence="1" type="ORF">NCS_30249</name>
</gene>
<proteinExistence type="predicted"/>
<dbReference type="Proteomes" id="UP000230607">
    <property type="component" value="Chromosome 1"/>
</dbReference>
<dbReference type="AlphaFoldDB" id="A0A2H1FI11"/>
<organism evidence="1 2">
    <name type="scientific">Candidatus Nitrosotalea okcheonensis</name>
    <dbReference type="NCBI Taxonomy" id="1903276"/>
    <lineage>
        <taxon>Archaea</taxon>
        <taxon>Nitrososphaerota</taxon>
        <taxon>Nitrososphaeria</taxon>
        <taxon>Nitrosotaleales</taxon>
        <taxon>Nitrosotaleaceae</taxon>
        <taxon>Nitrosotalea</taxon>
    </lineage>
</organism>
<dbReference type="SUPFAM" id="SSF55724">
    <property type="entry name" value="Mog1p/PsbP-like"/>
    <property type="match status" value="1"/>
</dbReference>
<name>A0A2H1FI11_9ARCH</name>
<dbReference type="EMBL" id="LT841358">
    <property type="protein sequence ID" value="SMH72409.1"/>
    <property type="molecule type" value="Genomic_DNA"/>
</dbReference>
<dbReference type="InterPro" id="IPR016123">
    <property type="entry name" value="Mog1/PsbP_a/b/a-sand"/>
</dbReference>
<reference evidence="2" key="1">
    <citation type="submission" date="2017-03" db="EMBL/GenBank/DDBJ databases">
        <authorList>
            <person name="Herbold C."/>
        </authorList>
    </citation>
    <scope>NUCLEOTIDE SEQUENCE [LARGE SCALE GENOMIC DNA]</scope>
</reference>
<keyword evidence="2" id="KW-1185">Reference proteome</keyword>